<organism evidence="3">
    <name type="scientific">Clastoptera arizonana</name>
    <name type="common">Arizona spittle bug</name>
    <dbReference type="NCBI Taxonomy" id="38151"/>
    <lineage>
        <taxon>Eukaryota</taxon>
        <taxon>Metazoa</taxon>
        <taxon>Ecdysozoa</taxon>
        <taxon>Arthropoda</taxon>
        <taxon>Hexapoda</taxon>
        <taxon>Insecta</taxon>
        <taxon>Pterygota</taxon>
        <taxon>Neoptera</taxon>
        <taxon>Paraneoptera</taxon>
        <taxon>Hemiptera</taxon>
        <taxon>Auchenorrhyncha</taxon>
        <taxon>Cercopoidea</taxon>
        <taxon>Clastopteridae</taxon>
        <taxon>Clastoptera</taxon>
    </lineage>
</organism>
<evidence type="ECO:0000256" key="2">
    <source>
        <dbReference type="SAM" id="MobiDB-lite"/>
    </source>
</evidence>
<dbReference type="AlphaFoldDB" id="A0A1B6E3D4"/>
<feature type="region of interest" description="Disordered" evidence="2">
    <location>
        <begin position="1"/>
        <end position="34"/>
    </location>
</feature>
<keyword evidence="1" id="KW-0175">Coiled coil</keyword>
<accession>A0A1B6E3D4</accession>
<gene>
    <name evidence="3" type="ORF">g.42766</name>
</gene>
<reference evidence="3" key="1">
    <citation type="submission" date="2015-12" db="EMBL/GenBank/DDBJ databases">
        <title>De novo transcriptome assembly of four potential Pierce s Disease insect vectors from Arizona vineyards.</title>
        <authorList>
            <person name="Tassone E.E."/>
        </authorList>
    </citation>
    <scope>NUCLEOTIDE SEQUENCE</scope>
</reference>
<evidence type="ECO:0000256" key="1">
    <source>
        <dbReference type="SAM" id="Coils"/>
    </source>
</evidence>
<protein>
    <submittedName>
        <fullName evidence="3">Uncharacterized protein</fullName>
    </submittedName>
</protein>
<sequence length="100" mass="11658">MKITGLGIYDSESEIESDAETSPQGNGVDSDQELKDRIIKRKQEFSRIEKDIENRIMEQEERERKQLIQDEVLEDEEEQNDVAQVEANLTNSGKFYFCKV</sequence>
<feature type="coiled-coil region" evidence="1">
    <location>
        <begin position="42"/>
        <end position="77"/>
    </location>
</feature>
<proteinExistence type="predicted"/>
<evidence type="ECO:0000313" key="3">
    <source>
        <dbReference type="EMBL" id="JAS32442.1"/>
    </source>
</evidence>
<feature type="compositionally biased region" description="Polar residues" evidence="2">
    <location>
        <begin position="20"/>
        <end position="29"/>
    </location>
</feature>
<name>A0A1B6E3D4_9HEMI</name>
<dbReference type="EMBL" id="GEDC01004856">
    <property type="protein sequence ID" value="JAS32442.1"/>
    <property type="molecule type" value="Transcribed_RNA"/>
</dbReference>